<dbReference type="Proteomes" id="UP000636800">
    <property type="component" value="Chromosome 6"/>
</dbReference>
<dbReference type="EMBL" id="JADCNL010000006">
    <property type="protein sequence ID" value="KAG0476664.1"/>
    <property type="molecule type" value="Genomic_DNA"/>
</dbReference>
<gene>
    <name evidence="1" type="ORF">HPP92_013505</name>
</gene>
<organism evidence="1 2">
    <name type="scientific">Vanilla planifolia</name>
    <name type="common">Vanilla</name>
    <dbReference type="NCBI Taxonomy" id="51239"/>
    <lineage>
        <taxon>Eukaryota</taxon>
        <taxon>Viridiplantae</taxon>
        <taxon>Streptophyta</taxon>
        <taxon>Embryophyta</taxon>
        <taxon>Tracheophyta</taxon>
        <taxon>Spermatophyta</taxon>
        <taxon>Magnoliopsida</taxon>
        <taxon>Liliopsida</taxon>
        <taxon>Asparagales</taxon>
        <taxon>Orchidaceae</taxon>
        <taxon>Vanilloideae</taxon>
        <taxon>Vanilleae</taxon>
        <taxon>Vanilla</taxon>
    </lineage>
</organism>
<dbReference type="AlphaFoldDB" id="A0A835UUW3"/>
<reference evidence="1 2" key="1">
    <citation type="journal article" date="2020" name="Nat. Food">
        <title>A phased Vanilla planifolia genome enables genetic improvement of flavour and production.</title>
        <authorList>
            <person name="Hasing T."/>
            <person name="Tang H."/>
            <person name="Brym M."/>
            <person name="Khazi F."/>
            <person name="Huang T."/>
            <person name="Chambers A.H."/>
        </authorList>
    </citation>
    <scope>NUCLEOTIDE SEQUENCE [LARGE SCALE GENOMIC DNA]</scope>
    <source>
        <tissue evidence="1">Leaf</tissue>
    </source>
</reference>
<dbReference type="OrthoDB" id="2162994at2759"/>
<protein>
    <submittedName>
        <fullName evidence="1">Uncharacterized protein</fullName>
    </submittedName>
</protein>
<evidence type="ECO:0000313" key="1">
    <source>
        <dbReference type="EMBL" id="KAG0476664.1"/>
    </source>
</evidence>
<name>A0A835UUW3_VANPL</name>
<comment type="caution">
    <text evidence="1">The sequence shown here is derived from an EMBL/GenBank/DDBJ whole genome shotgun (WGS) entry which is preliminary data.</text>
</comment>
<proteinExistence type="predicted"/>
<keyword evidence="2" id="KW-1185">Reference proteome</keyword>
<sequence>MHQRKRNKNEDRQKEKSWRLVAGWKLGRDRVKRELACRLSFISLRADRGVSFGSFFTLKAERNSTGLVLRLVSNGTHLQPVPVEPAHQALASGDLLKF</sequence>
<accession>A0A835UUW3</accession>
<evidence type="ECO:0000313" key="2">
    <source>
        <dbReference type="Proteomes" id="UP000636800"/>
    </source>
</evidence>